<dbReference type="PANTHER" id="PTHR21299:SF2">
    <property type="entry name" value="CYTIDYLATE KINASE"/>
    <property type="match status" value="1"/>
</dbReference>
<keyword evidence="3 8" id="KW-0547">Nucleotide-binding</keyword>
<evidence type="ECO:0000313" key="11">
    <source>
        <dbReference type="Proteomes" id="UP000179243"/>
    </source>
</evidence>
<evidence type="ECO:0000256" key="1">
    <source>
        <dbReference type="ARBA" id="ARBA00009427"/>
    </source>
</evidence>
<dbReference type="AlphaFoldDB" id="A0A1F7FCJ5"/>
<feature type="domain" description="Cytidylate kinase" evidence="9">
    <location>
        <begin position="7"/>
        <end position="221"/>
    </location>
</feature>
<dbReference type="SUPFAM" id="SSF52540">
    <property type="entry name" value="P-loop containing nucleoside triphosphate hydrolases"/>
    <property type="match status" value="1"/>
</dbReference>
<evidence type="ECO:0000256" key="4">
    <source>
        <dbReference type="ARBA" id="ARBA00022777"/>
    </source>
</evidence>
<dbReference type="GO" id="GO:0036430">
    <property type="term" value="F:CMP kinase activity"/>
    <property type="evidence" value="ECO:0007669"/>
    <property type="project" value="RHEA"/>
</dbReference>
<dbReference type="InterPro" id="IPR011994">
    <property type="entry name" value="Cytidylate_kinase_dom"/>
</dbReference>
<dbReference type="Gene3D" id="3.40.50.300">
    <property type="entry name" value="P-loop containing nucleotide triphosphate hydrolases"/>
    <property type="match status" value="1"/>
</dbReference>
<dbReference type="GO" id="GO:0036431">
    <property type="term" value="F:dCMP kinase activity"/>
    <property type="evidence" value="ECO:0007669"/>
    <property type="project" value="InterPro"/>
</dbReference>
<feature type="binding site" evidence="8">
    <location>
        <begin position="11"/>
        <end position="19"/>
    </location>
    <ligand>
        <name>ATP</name>
        <dbReference type="ChEBI" id="CHEBI:30616"/>
    </ligand>
</feature>
<comment type="caution">
    <text evidence="10">The sequence shown here is derived from an EMBL/GenBank/DDBJ whole genome shotgun (WGS) entry which is preliminary data.</text>
</comment>
<dbReference type="InterPro" id="IPR003136">
    <property type="entry name" value="Cytidylate_kin"/>
</dbReference>
<evidence type="ECO:0000256" key="2">
    <source>
        <dbReference type="ARBA" id="ARBA00022679"/>
    </source>
</evidence>
<dbReference type="GO" id="GO:0005524">
    <property type="term" value="F:ATP binding"/>
    <property type="evidence" value="ECO:0007669"/>
    <property type="project" value="UniProtKB-UniRule"/>
</dbReference>
<evidence type="ECO:0000256" key="6">
    <source>
        <dbReference type="ARBA" id="ARBA00047615"/>
    </source>
</evidence>
<dbReference type="GO" id="GO:0015949">
    <property type="term" value="P:nucleobase-containing small molecule interconversion"/>
    <property type="evidence" value="ECO:0007669"/>
    <property type="project" value="TreeGrafter"/>
</dbReference>
<comment type="catalytic activity">
    <reaction evidence="7 8">
        <text>CMP + ATP = CDP + ADP</text>
        <dbReference type="Rhea" id="RHEA:11600"/>
        <dbReference type="ChEBI" id="CHEBI:30616"/>
        <dbReference type="ChEBI" id="CHEBI:58069"/>
        <dbReference type="ChEBI" id="CHEBI:60377"/>
        <dbReference type="ChEBI" id="CHEBI:456216"/>
        <dbReference type="EC" id="2.7.4.25"/>
    </reaction>
</comment>
<keyword evidence="4 8" id="KW-0418">Kinase</keyword>
<accession>A0A1F7FCJ5</accession>
<dbReference type="NCBIfam" id="TIGR00017">
    <property type="entry name" value="cmk"/>
    <property type="match status" value="1"/>
</dbReference>
<sequence length="225" mass="24880">MSEHYIIAIDGPAGSGKSSTAAIIAKELSIVHLDTGAMYRAFTLAALEKGVPVSNREALMALSQNIRISFTREETGGQRIFLDGRDVTTAIRSAQVTSAVSEYCAVPEVREFMVHKQREAVRDTSLVCEGRDIGTVVFPRAAFKFFLTASINERTRRRMRELAAKGVVVDEETVKQDIEERDRRDSTRTISPLRPAGDAEIVDTTDMTLVQQAGYVINTVKNNKK</sequence>
<evidence type="ECO:0000256" key="7">
    <source>
        <dbReference type="ARBA" id="ARBA00048478"/>
    </source>
</evidence>
<dbReference type="Pfam" id="PF02224">
    <property type="entry name" value="Cytidylate_kin"/>
    <property type="match status" value="1"/>
</dbReference>
<keyword evidence="2 8" id="KW-0808">Transferase</keyword>
<dbReference type="GO" id="GO:0006220">
    <property type="term" value="P:pyrimidine nucleotide metabolic process"/>
    <property type="evidence" value="ECO:0007669"/>
    <property type="project" value="UniProtKB-UniRule"/>
</dbReference>
<evidence type="ECO:0000313" key="10">
    <source>
        <dbReference type="EMBL" id="OGK04410.1"/>
    </source>
</evidence>
<protein>
    <recommendedName>
        <fullName evidence="8">Cytidylate kinase</fullName>
        <shortName evidence="8">CK</shortName>
        <ecNumber evidence="8">2.7.4.25</ecNumber>
    </recommendedName>
    <alternativeName>
        <fullName evidence="8">Cytidine monophosphate kinase</fullName>
        <shortName evidence="8">CMP kinase</shortName>
    </alternativeName>
</protein>
<dbReference type="InterPro" id="IPR027417">
    <property type="entry name" value="P-loop_NTPase"/>
</dbReference>
<evidence type="ECO:0000259" key="9">
    <source>
        <dbReference type="Pfam" id="PF02224"/>
    </source>
</evidence>
<dbReference type="EMBL" id="MFYX01000073">
    <property type="protein sequence ID" value="OGK04410.1"/>
    <property type="molecule type" value="Genomic_DNA"/>
</dbReference>
<proteinExistence type="inferred from homology"/>
<dbReference type="CDD" id="cd02020">
    <property type="entry name" value="CMPK"/>
    <property type="match status" value="1"/>
</dbReference>
<evidence type="ECO:0000256" key="3">
    <source>
        <dbReference type="ARBA" id="ARBA00022741"/>
    </source>
</evidence>
<dbReference type="HAMAP" id="MF_00238">
    <property type="entry name" value="Cytidyl_kinase_type1"/>
    <property type="match status" value="1"/>
</dbReference>
<dbReference type="EC" id="2.7.4.25" evidence="8"/>
<dbReference type="PANTHER" id="PTHR21299">
    <property type="entry name" value="CYTIDYLATE KINASE/PANTOATE-BETA-ALANINE LIGASE"/>
    <property type="match status" value="1"/>
</dbReference>
<comment type="similarity">
    <text evidence="1 8">Belongs to the cytidylate kinase family. Type 1 subfamily.</text>
</comment>
<comment type="subcellular location">
    <subcellularLocation>
        <location evidence="8">Cytoplasm</location>
    </subcellularLocation>
</comment>
<evidence type="ECO:0000256" key="5">
    <source>
        <dbReference type="ARBA" id="ARBA00022840"/>
    </source>
</evidence>
<comment type="catalytic activity">
    <reaction evidence="6 8">
        <text>dCMP + ATP = dCDP + ADP</text>
        <dbReference type="Rhea" id="RHEA:25094"/>
        <dbReference type="ChEBI" id="CHEBI:30616"/>
        <dbReference type="ChEBI" id="CHEBI:57566"/>
        <dbReference type="ChEBI" id="CHEBI:58593"/>
        <dbReference type="ChEBI" id="CHEBI:456216"/>
        <dbReference type="EC" id="2.7.4.25"/>
    </reaction>
</comment>
<dbReference type="GO" id="GO:0005829">
    <property type="term" value="C:cytosol"/>
    <property type="evidence" value="ECO:0007669"/>
    <property type="project" value="TreeGrafter"/>
</dbReference>
<keyword evidence="5 8" id="KW-0067">ATP-binding</keyword>
<name>A0A1F7FCJ5_UNCRA</name>
<evidence type="ECO:0000256" key="8">
    <source>
        <dbReference type="HAMAP-Rule" id="MF_00238"/>
    </source>
</evidence>
<organism evidence="10 11">
    <name type="scientific">Candidatus Raymondbacteria bacterium RIFOXYD12_FULL_49_13</name>
    <dbReference type="NCBI Taxonomy" id="1817890"/>
    <lineage>
        <taxon>Bacteria</taxon>
        <taxon>Raymondiibacteriota</taxon>
    </lineage>
</organism>
<keyword evidence="8" id="KW-0963">Cytoplasm</keyword>
<reference evidence="10 11" key="1">
    <citation type="journal article" date="2016" name="Nat. Commun.">
        <title>Thousands of microbial genomes shed light on interconnected biogeochemical processes in an aquifer system.</title>
        <authorList>
            <person name="Anantharaman K."/>
            <person name="Brown C.T."/>
            <person name="Hug L.A."/>
            <person name="Sharon I."/>
            <person name="Castelle C.J."/>
            <person name="Probst A.J."/>
            <person name="Thomas B.C."/>
            <person name="Singh A."/>
            <person name="Wilkins M.J."/>
            <person name="Karaoz U."/>
            <person name="Brodie E.L."/>
            <person name="Williams K.H."/>
            <person name="Hubbard S.S."/>
            <person name="Banfield J.F."/>
        </authorList>
    </citation>
    <scope>NUCLEOTIDE SEQUENCE [LARGE SCALE GENOMIC DNA]</scope>
</reference>
<gene>
    <name evidence="8" type="primary">cmk</name>
    <name evidence="10" type="ORF">A2519_18575</name>
</gene>
<dbReference type="Proteomes" id="UP000179243">
    <property type="component" value="Unassembled WGS sequence"/>
</dbReference>